<dbReference type="EMBL" id="ATLV01001014">
    <property type="status" value="NOT_ANNOTATED_CDS"/>
    <property type="molecule type" value="Genomic_DNA"/>
</dbReference>
<proteinExistence type="predicted"/>
<reference evidence="3" key="2">
    <citation type="submission" date="2020-05" db="UniProtKB">
        <authorList>
            <consortium name="EnsemblMetazoa"/>
        </authorList>
    </citation>
    <scope>IDENTIFICATION</scope>
</reference>
<reference evidence="2 4" key="1">
    <citation type="journal article" date="2014" name="BMC Genomics">
        <title>Genome sequence of Anopheles sinensis provides insight into genetics basis of mosquito competence for malaria parasites.</title>
        <authorList>
            <person name="Zhou D."/>
            <person name="Zhang D."/>
            <person name="Ding G."/>
            <person name="Shi L."/>
            <person name="Hou Q."/>
            <person name="Ye Y."/>
            <person name="Xu Y."/>
            <person name="Zhou H."/>
            <person name="Xiong C."/>
            <person name="Li S."/>
            <person name="Yu J."/>
            <person name="Hong S."/>
            <person name="Yu X."/>
            <person name="Zou P."/>
            <person name="Chen C."/>
            <person name="Chang X."/>
            <person name="Wang W."/>
            <person name="Lv Y."/>
            <person name="Sun Y."/>
            <person name="Ma L."/>
            <person name="Shen B."/>
            <person name="Zhu C."/>
        </authorList>
    </citation>
    <scope>NUCLEOTIDE SEQUENCE [LARGE SCALE GENOMIC DNA]</scope>
</reference>
<evidence type="ECO:0000313" key="3">
    <source>
        <dbReference type="EnsemblMetazoa" id="ASIC000220-PA"/>
    </source>
</evidence>
<dbReference type="Proteomes" id="UP000030765">
    <property type="component" value="Unassembled WGS sequence"/>
</dbReference>
<keyword evidence="4" id="KW-1185">Reference proteome</keyword>
<evidence type="ECO:0000313" key="2">
    <source>
        <dbReference type="EMBL" id="KFB34801.1"/>
    </source>
</evidence>
<protein>
    <submittedName>
        <fullName evidence="2 3">Recombination protein F</fullName>
    </submittedName>
</protein>
<feature type="region of interest" description="Disordered" evidence="1">
    <location>
        <begin position="1"/>
        <end position="85"/>
    </location>
</feature>
<dbReference type="VEuPathDB" id="VectorBase:ASIC000220"/>
<dbReference type="AlphaFoldDB" id="A0A084VA07"/>
<evidence type="ECO:0000256" key="1">
    <source>
        <dbReference type="SAM" id="MobiDB-lite"/>
    </source>
</evidence>
<name>A0A084VA07_ANOSI</name>
<sequence>MHRTGTDRETVNHSALRVSSGLARAGVNRRKPGAKPGPPSVELSEPGRTTEPNRTSCKSATAQHRTETKRLQHRNPSHLHHLKRN</sequence>
<dbReference type="EMBL" id="KE523931">
    <property type="protein sequence ID" value="KFB34801.1"/>
    <property type="molecule type" value="Genomic_DNA"/>
</dbReference>
<feature type="compositionally biased region" description="Basic and acidic residues" evidence="1">
    <location>
        <begin position="1"/>
        <end position="11"/>
    </location>
</feature>
<accession>A0A084VA07</accession>
<feature type="compositionally biased region" description="Polar residues" evidence="1">
    <location>
        <begin position="50"/>
        <end position="63"/>
    </location>
</feature>
<evidence type="ECO:0000313" key="4">
    <source>
        <dbReference type="Proteomes" id="UP000030765"/>
    </source>
</evidence>
<gene>
    <name evidence="2" type="ORF">ZHAS_00000220</name>
</gene>
<organism evidence="2">
    <name type="scientific">Anopheles sinensis</name>
    <name type="common">Mosquito</name>
    <dbReference type="NCBI Taxonomy" id="74873"/>
    <lineage>
        <taxon>Eukaryota</taxon>
        <taxon>Metazoa</taxon>
        <taxon>Ecdysozoa</taxon>
        <taxon>Arthropoda</taxon>
        <taxon>Hexapoda</taxon>
        <taxon>Insecta</taxon>
        <taxon>Pterygota</taxon>
        <taxon>Neoptera</taxon>
        <taxon>Endopterygota</taxon>
        <taxon>Diptera</taxon>
        <taxon>Nematocera</taxon>
        <taxon>Culicoidea</taxon>
        <taxon>Culicidae</taxon>
        <taxon>Anophelinae</taxon>
        <taxon>Anopheles</taxon>
    </lineage>
</organism>
<dbReference type="EnsemblMetazoa" id="ASIC000220-RA">
    <property type="protein sequence ID" value="ASIC000220-PA"/>
    <property type="gene ID" value="ASIC000220"/>
</dbReference>
<feature type="compositionally biased region" description="Basic residues" evidence="1">
    <location>
        <begin position="71"/>
        <end position="85"/>
    </location>
</feature>